<dbReference type="OrthoDB" id="9812260at2"/>
<comment type="cofactor">
    <cofactor evidence="1">
        <name>Mg(2+)</name>
        <dbReference type="ChEBI" id="CHEBI:18420"/>
    </cofactor>
</comment>
<dbReference type="GO" id="GO:0052621">
    <property type="term" value="F:diguanylate cyclase activity"/>
    <property type="evidence" value="ECO:0007669"/>
    <property type="project" value="UniProtKB-EC"/>
</dbReference>
<dbReference type="InterPro" id="IPR043128">
    <property type="entry name" value="Rev_trsase/Diguanyl_cyclase"/>
</dbReference>
<dbReference type="InterPro" id="IPR001279">
    <property type="entry name" value="Metallo-B-lactamas"/>
</dbReference>
<dbReference type="PROSITE" id="PS50887">
    <property type="entry name" value="GGDEF"/>
    <property type="match status" value="1"/>
</dbReference>
<protein>
    <recommendedName>
        <fullName evidence="2">diguanylate cyclase</fullName>
        <ecNumber evidence="2">2.7.7.65</ecNumber>
    </recommendedName>
</protein>
<dbReference type="GO" id="GO:0005886">
    <property type="term" value="C:plasma membrane"/>
    <property type="evidence" value="ECO:0007669"/>
    <property type="project" value="TreeGrafter"/>
</dbReference>
<dbReference type="Pfam" id="PF00990">
    <property type="entry name" value="GGDEF"/>
    <property type="match status" value="1"/>
</dbReference>
<dbReference type="AlphaFoldDB" id="A0A7U7GA95"/>
<organism evidence="5 6">
    <name type="scientific">Candidatus Contendobacter odensis Run_B_J11</name>
    <dbReference type="NCBI Taxonomy" id="1400861"/>
    <lineage>
        <taxon>Bacteria</taxon>
        <taxon>Pseudomonadati</taxon>
        <taxon>Pseudomonadota</taxon>
        <taxon>Gammaproteobacteria</taxon>
        <taxon>Candidatus Competibacteraceae</taxon>
        <taxon>Candidatus Contendibacter</taxon>
    </lineage>
</organism>
<sequence length="604" mass="68607">MTPYTIDDLAHADTDHAIRVADRVWWVGHRQNDDPFQCHVYLIEQGDQSVLLDPGSQLTFRHTLRKIEEIIPFSHIRYFVCHHSDPDITGALPLIDQMVGRDNAVLVTHWRTQTLIKHYGLSQLPFWLVEEHDWKLPLVDRCLEFVFTPYAHFPGAICTFDPRSQVLFSSDLFGGLTPEFSLVAQDERYFEAMRPFHEHYMPSRDILGYALRAIERHPIRLIAPQHGSIIPEPLVGFMINQLKTLECGLYLIAHGDTDIQRLSQLNQTLRDITQTLLIYRDFRDIAHSLLEITQRLLPATSLEFHARLDGQRVLHLTPESRYSGIEAEPPAPVAQILNLDHKQWHELNVAGATEFMLVNNAGDSPILMLPLFAPDQGTAQAVAIIHLAEPVVSTDQLRQIIGQMSVPLQVAVEREVIYRQIDLERQRIYEQSIRDILTGLFTRVYMREAVQRLCDIQDRSSVHQVAVLMLDIDHFKRINDSYGHNQGDVVLQRVAAEILGTIRGSDIPVRLGGEEFAIFVADDETASLALFAERLRVRIAALRFLAPMTDQIVTVSIGVAVRQPQEPLLDLIQRADMALYDAKNSGRNRVRLAPGTLPLPAMPG</sequence>
<dbReference type="RefSeq" id="WP_051497570.1">
    <property type="nucleotide sequence ID" value="NZ_CBTK010000096.1"/>
</dbReference>
<name>A0A7U7GA95_9GAMM</name>
<dbReference type="GO" id="GO:0043709">
    <property type="term" value="P:cell adhesion involved in single-species biofilm formation"/>
    <property type="evidence" value="ECO:0007669"/>
    <property type="project" value="TreeGrafter"/>
</dbReference>
<dbReference type="SMART" id="SM00849">
    <property type="entry name" value="Lactamase_B"/>
    <property type="match status" value="1"/>
</dbReference>
<dbReference type="FunFam" id="3.30.70.270:FF:000001">
    <property type="entry name" value="Diguanylate cyclase domain protein"/>
    <property type="match status" value="1"/>
</dbReference>
<dbReference type="CDD" id="cd07709">
    <property type="entry name" value="flavodiiron_proteins_MBL-fold"/>
    <property type="match status" value="1"/>
</dbReference>
<evidence type="ECO:0000259" key="4">
    <source>
        <dbReference type="PROSITE" id="PS50887"/>
    </source>
</evidence>
<dbReference type="InterPro" id="IPR000160">
    <property type="entry name" value="GGDEF_dom"/>
</dbReference>
<dbReference type="Gene3D" id="3.60.15.10">
    <property type="entry name" value="Ribonuclease Z/Hydroxyacylglutathione hydrolase-like"/>
    <property type="match status" value="1"/>
</dbReference>
<dbReference type="Pfam" id="PF19583">
    <property type="entry name" value="ODP"/>
    <property type="match status" value="1"/>
</dbReference>
<accession>A0A7U7GA95</accession>
<dbReference type="InterPro" id="IPR029787">
    <property type="entry name" value="Nucleotide_cyclase"/>
</dbReference>
<reference evidence="5 6" key="1">
    <citation type="journal article" date="2014" name="ISME J.">
        <title>Candidatus Competibacter-lineage genomes retrieved from metagenomes reveal functional metabolic diversity.</title>
        <authorList>
            <person name="McIlroy S.J."/>
            <person name="Albertsen M."/>
            <person name="Andresen E.K."/>
            <person name="Saunders A.M."/>
            <person name="Kristiansen R."/>
            <person name="Stokholm-Bjerregaard M."/>
            <person name="Nielsen K.L."/>
            <person name="Nielsen P.H."/>
        </authorList>
    </citation>
    <scope>NUCLEOTIDE SEQUENCE [LARGE SCALE GENOMIC DNA]</scope>
    <source>
        <strain evidence="5 6">Run_B_J11</strain>
    </source>
</reference>
<dbReference type="Proteomes" id="UP000019184">
    <property type="component" value="Unassembled WGS sequence"/>
</dbReference>
<comment type="caution">
    <text evidence="5">The sequence shown here is derived from an EMBL/GenBank/DDBJ whole genome shotgun (WGS) entry which is preliminary data.</text>
</comment>
<dbReference type="SMART" id="SM00267">
    <property type="entry name" value="GGDEF"/>
    <property type="match status" value="1"/>
</dbReference>
<evidence type="ECO:0000256" key="3">
    <source>
        <dbReference type="ARBA" id="ARBA00034247"/>
    </source>
</evidence>
<dbReference type="NCBIfam" id="TIGR00254">
    <property type="entry name" value="GGDEF"/>
    <property type="match status" value="1"/>
</dbReference>
<feature type="domain" description="GGDEF" evidence="4">
    <location>
        <begin position="463"/>
        <end position="595"/>
    </location>
</feature>
<evidence type="ECO:0000313" key="6">
    <source>
        <dbReference type="Proteomes" id="UP000019184"/>
    </source>
</evidence>
<dbReference type="InterPro" id="IPR050469">
    <property type="entry name" value="Diguanylate_Cyclase"/>
</dbReference>
<keyword evidence="6" id="KW-1185">Reference proteome</keyword>
<evidence type="ECO:0000256" key="1">
    <source>
        <dbReference type="ARBA" id="ARBA00001946"/>
    </source>
</evidence>
<dbReference type="SUPFAM" id="SSF56281">
    <property type="entry name" value="Metallo-hydrolase/oxidoreductase"/>
    <property type="match status" value="1"/>
</dbReference>
<dbReference type="InterPro" id="IPR036866">
    <property type="entry name" value="RibonucZ/Hydroxyglut_hydro"/>
</dbReference>
<dbReference type="PANTHER" id="PTHR45138">
    <property type="entry name" value="REGULATORY COMPONENTS OF SENSORY TRANSDUCTION SYSTEM"/>
    <property type="match status" value="1"/>
</dbReference>
<proteinExistence type="predicted"/>
<comment type="catalytic activity">
    <reaction evidence="3">
        <text>2 GTP = 3',3'-c-di-GMP + 2 diphosphate</text>
        <dbReference type="Rhea" id="RHEA:24898"/>
        <dbReference type="ChEBI" id="CHEBI:33019"/>
        <dbReference type="ChEBI" id="CHEBI:37565"/>
        <dbReference type="ChEBI" id="CHEBI:58805"/>
        <dbReference type="EC" id="2.7.7.65"/>
    </reaction>
</comment>
<dbReference type="GO" id="GO:1902201">
    <property type="term" value="P:negative regulation of bacterial-type flagellum-dependent cell motility"/>
    <property type="evidence" value="ECO:0007669"/>
    <property type="project" value="TreeGrafter"/>
</dbReference>
<evidence type="ECO:0000313" key="5">
    <source>
        <dbReference type="EMBL" id="CDH44725.1"/>
    </source>
</evidence>
<gene>
    <name evidence="5" type="ORF">BN874_1850025</name>
</gene>
<dbReference type="CDD" id="cd01949">
    <property type="entry name" value="GGDEF"/>
    <property type="match status" value="1"/>
</dbReference>
<evidence type="ECO:0000256" key="2">
    <source>
        <dbReference type="ARBA" id="ARBA00012528"/>
    </source>
</evidence>
<dbReference type="Gene3D" id="3.30.70.270">
    <property type="match status" value="1"/>
</dbReference>
<dbReference type="SUPFAM" id="SSF55073">
    <property type="entry name" value="Nucleotide cyclase"/>
    <property type="match status" value="1"/>
</dbReference>
<dbReference type="EC" id="2.7.7.65" evidence="2"/>
<dbReference type="PANTHER" id="PTHR45138:SF9">
    <property type="entry name" value="DIGUANYLATE CYCLASE DGCM-RELATED"/>
    <property type="match status" value="1"/>
</dbReference>
<dbReference type="InterPro" id="IPR045761">
    <property type="entry name" value="ODP_dom"/>
</dbReference>
<dbReference type="EMBL" id="CBTK010000096">
    <property type="protein sequence ID" value="CDH44725.1"/>
    <property type="molecule type" value="Genomic_DNA"/>
</dbReference>